<name>A0A830DY96_9EURY</name>
<organism evidence="1 2">
    <name type="scientific">Haloferax sulfurifontis</name>
    <dbReference type="NCBI Taxonomy" id="255616"/>
    <lineage>
        <taxon>Archaea</taxon>
        <taxon>Methanobacteriati</taxon>
        <taxon>Methanobacteriota</taxon>
        <taxon>Stenosarchaea group</taxon>
        <taxon>Halobacteria</taxon>
        <taxon>Halobacteriales</taxon>
        <taxon>Haloferacaceae</taxon>
        <taxon>Haloferax</taxon>
    </lineage>
</organism>
<protein>
    <submittedName>
        <fullName evidence="1">Uncharacterized protein</fullName>
    </submittedName>
</protein>
<dbReference type="Proteomes" id="UP000646833">
    <property type="component" value="Unassembled WGS sequence"/>
</dbReference>
<evidence type="ECO:0000313" key="2">
    <source>
        <dbReference type="Proteomes" id="UP000646833"/>
    </source>
</evidence>
<proteinExistence type="predicted"/>
<comment type="caution">
    <text evidence="1">The sequence shown here is derived from an EMBL/GenBank/DDBJ whole genome shotgun (WGS) entry which is preliminary data.</text>
</comment>
<reference evidence="1" key="2">
    <citation type="submission" date="2020-09" db="EMBL/GenBank/DDBJ databases">
        <authorList>
            <person name="Sun Q."/>
            <person name="Sedlacek I."/>
        </authorList>
    </citation>
    <scope>NUCLEOTIDE SEQUENCE</scope>
    <source>
        <strain evidence="1">CCM 7217</strain>
    </source>
</reference>
<dbReference type="EMBL" id="BMCI01000008">
    <property type="protein sequence ID" value="GGC70972.1"/>
    <property type="molecule type" value="Genomic_DNA"/>
</dbReference>
<evidence type="ECO:0000313" key="1">
    <source>
        <dbReference type="EMBL" id="GGC70972.1"/>
    </source>
</evidence>
<accession>A0A830DY96</accession>
<gene>
    <name evidence="1" type="ORF">GCM10007209_36110</name>
</gene>
<reference evidence="1" key="1">
    <citation type="journal article" date="2014" name="Int. J. Syst. Evol. Microbiol.">
        <title>Complete genome sequence of Corynebacterium casei LMG S-19264T (=DSM 44701T), isolated from a smear-ripened cheese.</title>
        <authorList>
            <consortium name="US DOE Joint Genome Institute (JGI-PGF)"/>
            <person name="Walter F."/>
            <person name="Albersmeier A."/>
            <person name="Kalinowski J."/>
            <person name="Ruckert C."/>
        </authorList>
    </citation>
    <scope>NUCLEOTIDE SEQUENCE</scope>
    <source>
        <strain evidence="1">CCM 7217</strain>
    </source>
</reference>
<sequence length="66" mass="7012">MDAGRDATLLGLLREGSGPLSDFVWTLEVRRKAGHEHAGGDAVKAASDLFSKPVVLLFEAGSYPLD</sequence>
<dbReference type="AlphaFoldDB" id="A0A830DY96"/>